<dbReference type="Gene3D" id="3.40.50.1820">
    <property type="entry name" value="alpha/beta hydrolase"/>
    <property type="match status" value="2"/>
</dbReference>
<keyword evidence="1" id="KW-0472">Membrane</keyword>
<dbReference type="InterPro" id="IPR029058">
    <property type="entry name" value="AB_hydrolase_fold"/>
</dbReference>
<reference evidence="2 3" key="1">
    <citation type="submission" date="2016-10" db="EMBL/GenBank/DDBJ databases">
        <authorList>
            <person name="de Groot N.N."/>
        </authorList>
    </citation>
    <scope>NUCLEOTIDE SEQUENCE [LARGE SCALE GENOMIC DNA]</scope>
    <source>
        <strain evidence="2 3">HLD2</strain>
    </source>
</reference>
<dbReference type="STRING" id="415747.SAMN03097708_02961"/>
<accession>A0A1G5QZ90</accession>
<evidence type="ECO:0000256" key="1">
    <source>
        <dbReference type="SAM" id="Phobius"/>
    </source>
</evidence>
<keyword evidence="1" id="KW-0812">Transmembrane</keyword>
<keyword evidence="1" id="KW-1133">Transmembrane helix</keyword>
<dbReference type="SUPFAM" id="SSF53474">
    <property type="entry name" value="alpha/beta-Hydrolases"/>
    <property type="match status" value="1"/>
</dbReference>
<keyword evidence="3" id="KW-1185">Reference proteome</keyword>
<gene>
    <name evidence="2" type="ORF">SAMN03097708_02961</name>
</gene>
<proteinExistence type="predicted"/>
<evidence type="ECO:0000313" key="2">
    <source>
        <dbReference type="EMBL" id="SCZ66409.1"/>
    </source>
</evidence>
<protein>
    <submittedName>
        <fullName evidence="2">Fermentation-respiration switch protein FrsA, has esterase activity, DUF1100 family</fullName>
    </submittedName>
</protein>
<name>A0A1G5QZ90_9GAMM</name>
<organism evidence="2 3">
    <name type="scientific">Thiohalomonas denitrificans</name>
    <dbReference type="NCBI Taxonomy" id="415747"/>
    <lineage>
        <taxon>Bacteria</taxon>
        <taxon>Pseudomonadati</taxon>
        <taxon>Pseudomonadota</taxon>
        <taxon>Gammaproteobacteria</taxon>
        <taxon>Thiohalomonadales</taxon>
        <taxon>Thiohalomonadaceae</taxon>
        <taxon>Thiohalomonas</taxon>
    </lineage>
</organism>
<dbReference type="AlphaFoldDB" id="A0A1G5QZ90"/>
<dbReference type="Proteomes" id="UP000199648">
    <property type="component" value="Unassembled WGS sequence"/>
</dbReference>
<feature type="transmembrane region" description="Helical" evidence="1">
    <location>
        <begin position="21"/>
        <end position="39"/>
    </location>
</feature>
<dbReference type="EMBL" id="FMWD01000011">
    <property type="protein sequence ID" value="SCZ66409.1"/>
    <property type="molecule type" value="Genomic_DNA"/>
</dbReference>
<sequence length="387" mass="42201">MSGAVSDRSPERVPTARKAGVVLVIVVAALTAVGCTLAPKEARLVAQDLAAGPASTEFKEITATPSRRTVTFSGEKQSYRADLYAPGPVPEAGILLMPGAAEQGKDDPRLVNTAKTLARARFLVLVPDIPGLRRLQVTPANIQHVMDAISYLASGRDFPSPPRIGAGAFSYAVGPVLLAARRPDLAGQVDFVVGVGGYYDLEEVLTFATTGYYRQQDEWQYRRPNEYGKWVFVLSNLSRLADSDDRRTLRRLANWHLAGRPGPQPEVGLSGEALDVYRFVTNDDPDRVPALIGKLPLAIREAIRELDLANRDLSSLKADLILVHGRRDDIIPFTQSVRLAEALPKGQTELFILEGLLHVNVSALSIFDQNRMAHAVDSLLRQRVTAP</sequence>
<evidence type="ECO:0000313" key="3">
    <source>
        <dbReference type="Proteomes" id="UP000199648"/>
    </source>
</evidence>